<reference evidence="2 3" key="1">
    <citation type="journal article" date="2014" name="BMC Genomics">
        <title>Genome sequencing of four Aureobasidium pullulans varieties: biotechnological potential, stress tolerance, and description of new species.</title>
        <authorList>
            <person name="Gostin Ar C."/>
            <person name="Ohm R.A."/>
            <person name="Kogej T."/>
            <person name="Sonjak S."/>
            <person name="Turk M."/>
            <person name="Zajc J."/>
            <person name="Zalar P."/>
            <person name="Grube M."/>
            <person name="Sun H."/>
            <person name="Han J."/>
            <person name="Sharma A."/>
            <person name="Chiniquy J."/>
            <person name="Ngan C.Y."/>
            <person name="Lipzen A."/>
            <person name="Barry K."/>
            <person name="Grigoriev I.V."/>
            <person name="Gunde-Cimerman N."/>
        </authorList>
    </citation>
    <scope>NUCLEOTIDE SEQUENCE [LARGE SCALE GENOMIC DNA]</scope>
    <source>
        <strain evidence="2 3">CBS 110374</strain>
    </source>
</reference>
<feature type="compositionally biased region" description="Basic and acidic residues" evidence="1">
    <location>
        <begin position="213"/>
        <end position="230"/>
    </location>
</feature>
<evidence type="ECO:0000313" key="2">
    <source>
        <dbReference type="EMBL" id="KEQ66102.1"/>
    </source>
</evidence>
<feature type="region of interest" description="Disordered" evidence="1">
    <location>
        <begin position="84"/>
        <end position="114"/>
    </location>
</feature>
<accession>A0A074W888</accession>
<dbReference type="RefSeq" id="XP_040883125.1">
    <property type="nucleotide sequence ID" value="XM_041027652.1"/>
</dbReference>
<protein>
    <recommendedName>
        <fullName evidence="4">C2H2-type domain-containing protein</fullName>
    </recommendedName>
</protein>
<dbReference type="EMBL" id="KL584826">
    <property type="protein sequence ID" value="KEQ66102.1"/>
    <property type="molecule type" value="Genomic_DNA"/>
</dbReference>
<feature type="compositionally biased region" description="Polar residues" evidence="1">
    <location>
        <begin position="14"/>
        <end position="24"/>
    </location>
</feature>
<feature type="compositionally biased region" description="Low complexity" evidence="1">
    <location>
        <begin position="127"/>
        <end position="145"/>
    </location>
</feature>
<proteinExistence type="predicted"/>
<sequence>MDPLDPFDPRSIARHNTAQTSGQRLQREQEWGVRLNSHLSDDQLHHWITVAEELLAHGFDGNWGQTQRLARSIRTALLTTRGLEIEPSPVNPPLGPLMQALRNTSQPAQPAPSPLIQSLVNARDFQPSAAANQAQQNAEESQAPAGQASQHAEETQAPAGESDQRAQQPQENAEDSQSPADESPHHAQQPRTTAEESHQHAQQSPGHDEEPDQDVHQSPRHINESPKHDEEPDYDVQQSPGHAHGSSNVSDDDGHALDFVRGTKRTRRILSDSESGSTTPNDAENVSSVASHSGPTNAAQSVPPSSTAPAVVTRADPIATTAVPSQATIAPIITFGSAAPTNSVVSNKSINRRTANDYAGTNGGMVYSCPVHECKQPINEAWTIDKFYKHLDDSLHTDYFFQKDMHICPFGCQKGFLNDFALHRHIQQSSCKESEDLSAEIKTCKQCNVGTKFPDIIGALDHLADDHDNLTSRIGSPYVCVQCDVGFPTKELLWGHLALVSQRSDGHPAVTKARNMWYPAPDIVRS</sequence>
<evidence type="ECO:0000256" key="1">
    <source>
        <dbReference type="SAM" id="MobiDB-lite"/>
    </source>
</evidence>
<dbReference type="Proteomes" id="UP000030672">
    <property type="component" value="Unassembled WGS sequence"/>
</dbReference>
<dbReference type="GeneID" id="63921025"/>
<gene>
    <name evidence="2" type="ORF">M437DRAFT_81935</name>
</gene>
<feature type="region of interest" description="Disordered" evidence="1">
    <location>
        <begin position="1"/>
        <end position="26"/>
    </location>
</feature>
<feature type="compositionally biased region" description="Polar residues" evidence="1">
    <location>
        <begin position="165"/>
        <end position="180"/>
    </location>
</feature>
<name>A0A074W888_AURM1</name>
<feature type="compositionally biased region" description="Polar residues" evidence="1">
    <location>
        <begin position="236"/>
        <end position="249"/>
    </location>
</feature>
<feature type="region of interest" description="Disordered" evidence="1">
    <location>
        <begin position="127"/>
        <end position="309"/>
    </location>
</feature>
<dbReference type="AlphaFoldDB" id="A0A074W888"/>
<keyword evidence="3" id="KW-1185">Reference proteome</keyword>
<dbReference type="HOGENOM" id="CLU_517749_0_0_1"/>
<organism evidence="2 3">
    <name type="scientific">Aureobasidium melanogenum (strain CBS 110374)</name>
    <name type="common">Aureobasidium pullulans var. melanogenum</name>
    <dbReference type="NCBI Taxonomy" id="1043003"/>
    <lineage>
        <taxon>Eukaryota</taxon>
        <taxon>Fungi</taxon>
        <taxon>Dikarya</taxon>
        <taxon>Ascomycota</taxon>
        <taxon>Pezizomycotina</taxon>
        <taxon>Dothideomycetes</taxon>
        <taxon>Dothideomycetidae</taxon>
        <taxon>Dothideales</taxon>
        <taxon>Saccotheciaceae</taxon>
        <taxon>Aureobasidium</taxon>
    </lineage>
</organism>
<evidence type="ECO:0008006" key="4">
    <source>
        <dbReference type="Google" id="ProtNLM"/>
    </source>
</evidence>
<evidence type="ECO:0000313" key="3">
    <source>
        <dbReference type="Proteomes" id="UP000030672"/>
    </source>
</evidence>
<feature type="compositionally biased region" description="Polar residues" evidence="1">
    <location>
        <begin position="272"/>
        <end position="308"/>
    </location>
</feature>